<organism evidence="3 4">
    <name type="scientific">Alsobacter ponti</name>
    <dbReference type="NCBI Taxonomy" id="2962936"/>
    <lineage>
        <taxon>Bacteria</taxon>
        <taxon>Pseudomonadati</taxon>
        <taxon>Pseudomonadota</taxon>
        <taxon>Alphaproteobacteria</taxon>
        <taxon>Hyphomicrobiales</taxon>
        <taxon>Alsobacteraceae</taxon>
        <taxon>Alsobacter</taxon>
    </lineage>
</organism>
<keyword evidence="4" id="KW-1185">Reference proteome</keyword>
<sequence>MRSPVFVAAGLVSLAALATPVMGQDAAPAATRPGQAGGAPPADAVGTVPDRAPVNAAAGSPESEPEIHPEHNMNAVRPPPETAGQKPPPAQK</sequence>
<name>A0ABT1LHC4_9HYPH</name>
<feature type="chain" id="PRO_5045488474" description="Serine/threonine protein kinase" evidence="2">
    <location>
        <begin position="19"/>
        <end position="92"/>
    </location>
</feature>
<feature type="compositionally biased region" description="Low complexity" evidence="1">
    <location>
        <begin position="26"/>
        <end position="49"/>
    </location>
</feature>
<gene>
    <name evidence="3" type="ORF">NK718_13985</name>
</gene>
<keyword evidence="2" id="KW-0732">Signal</keyword>
<evidence type="ECO:0000256" key="1">
    <source>
        <dbReference type="SAM" id="MobiDB-lite"/>
    </source>
</evidence>
<evidence type="ECO:0000313" key="3">
    <source>
        <dbReference type="EMBL" id="MCP8939633.1"/>
    </source>
</evidence>
<dbReference type="EMBL" id="JANCLU010000013">
    <property type="protein sequence ID" value="MCP8939633.1"/>
    <property type="molecule type" value="Genomic_DNA"/>
</dbReference>
<evidence type="ECO:0000313" key="4">
    <source>
        <dbReference type="Proteomes" id="UP001205890"/>
    </source>
</evidence>
<dbReference type="Proteomes" id="UP001205890">
    <property type="component" value="Unassembled WGS sequence"/>
</dbReference>
<feature type="compositionally biased region" description="Pro residues" evidence="1">
    <location>
        <begin position="77"/>
        <end position="92"/>
    </location>
</feature>
<accession>A0ABT1LHC4</accession>
<evidence type="ECO:0008006" key="5">
    <source>
        <dbReference type="Google" id="ProtNLM"/>
    </source>
</evidence>
<comment type="caution">
    <text evidence="3">The sequence shown here is derived from an EMBL/GenBank/DDBJ whole genome shotgun (WGS) entry which is preliminary data.</text>
</comment>
<proteinExistence type="predicted"/>
<protein>
    <recommendedName>
        <fullName evidence="5">Serine/threonine protein kinase</fullName>
    </recommendedName>
</protein>
<reference evidence="3 4" key="1">
    <citation type="submission" date="2022-07" db="EMBL/GenBank/DDBJ databases">
        <authorList>
            <person name="Li W.-J."/>
            <person name="Deng Q.-Q."/>
        </authorList>
    </citation>
    <scope>NUCLEOTIDE SEQUENCE [LARGE SCALE GENOMIC DNA]</scope>
    <source>
        <strain evidence="3 4">SYSU M60028</strain>
    </source>
</reference>
<dbReference type="RefSeq" id="WP_254743431.1">
    <property type="nucleotide sequence ID" value="NZ_JANCLU010000013.1"/>
</dbReference>
<feature type="signal peptide" evidence="2">
    <location>
        <begin position="1"/>
        <end position="18"/>
    </location>
</feature>
<evidence type="ECO:0000256" key="2">
    <source>
        <dbReference type="SAM" id="SignalP"/>
    </source>
</evidence>
<feature type="region of interest" description="Disordered" evidence="1">
    <location>
        <begin position="26"/>
        <end position="92"/>
    </location>
</feature>